<proteinExistence type="inferred from homology"/>
<feature type="region of interest" description="Disordered" evidence="3">
    <location>
        <begin position="343"/>
        <end position="387"/>
    </location>
</feature>
<evidence type="ECO:0000313" key="6">
    <source>
        <dbReference type="Proteomes" id="UP000830375"/>
    </source>
</evidence>
<comment type="similarity">
    <text evidence="1">Belongs to the apolipoprotein L family.</text>
</comment>
<evidence type="ECO:0000256" key="2">
    <source>
        <dbReference type="SAM" id="Coils"/>
    </source>
</evidence>
<sequence length="624" mass="69964">MGVADKLCDELYRWIEEQEKCADHLMALANELENMREVITAGQFVGNTATVVGSAALVGSGIATLLTGGLAAPLVALAAGITAGVGTATSFTCSIVEKWNSSSTMKKAEETGDQIKQIQNNIKMLQKKLQEECESQGFKASFSDDVQCEITVRILKAMAKRSGRDVLLSCLRSLLKSDGMATDMKGLIYTHEEINSPDTSRFFCTVGSLLLLLGYVEISKYYHKTAAKIEGTACSSLINVGKGAGQGAVQGTVQHNNNTIDLVFMTHCWISSPLNLSFREMLKQIPEIEWHIDLAQEMFGSQIYTRGTICIEYKQTQKQDMKRFTRRFILLCTNNIGVTEYGGSTCKDKSGGNKRQKKKATSTEDRKLKPQWKPAFQSEPPQKSKTKVKELRLRLPKILMSNVRSLSNKKEELKELMEDVENFNSDLMFFTETWFNSNSQMNPFKIHMLYRFDRDRRLTGKSRGGGLMMLVKEAWATDVKVENIMITPDYELMVVSIIPHDHPADAPPLIFIHVYVPGPNFTQAAIDIAGFYYDAVEMNPGAPVFLLGDFNRIDFTGLLDLDQYVSCPTRYNKILDKCYGNLPDAYQSECRPPLGKSDHNVIKLNPKNSSEKKDCKHEHNKPRQ</sequence>
<dbReference type="EMBL" id="JACTAM010000021">
    <property type="protein sequence ID" value="KAI2650981.1"/>
    <property type="molecule type" value="Genomic_DNA"/>
</dbReference>
<dbReference type="SUPFAM" id="SSF56219">
    <property type="entry name" value="DNase I-like"/>
    <property type="match status" value="1"/>
</dbReference>
<feature type="region of interest" description="Disordered" evidence="3">
    <location>
        <begin position="597"/>
        <end position="624"/>
    </location>
</feature>
<name>A0ABQ8LM71_LABRO</name>
<dbReference type="Pfam" id="PF03372">
    <property type="entry name" value="Exo_endo_phos"/>
    <property type="match status" value="1"/>
</dbReference>
<dbReference type="InterPro" id="IPR036691">
    <property type="entry name" value="Endo/exonu/phosph_ase_sf"/>
</dbReference>
<reference evidence="5 6" key="1">
    <citation type="submission" date="2022-01" db="EMBL/GenBank/DDBJ databases">
        <title>A high-quality chromosome-level genome assembly of rohu carp, Labeo rohita.</title>
        <authorList>
            <person name="Arick M.A. II"/>
            <person name="Hsu C.-Y."/>
            <person name="Magbanua Z."/>
            <person name="Pechanova O."/>
            <person name="Grover C."/>
            <person name="Miller E."/>
            <person name="Thrash A."/>
            <person name="Ezzel L."/>
            <person name="Alam S."/>
            <person name="Benzie J."/>
            <person name="Hamilton M."/>
            <person name="Karsi A."/>
            <person name="Lawrence M.L."/>
            <person name="Peterson D.G."/>
        </authorList>
    </citation>
    <scope>NUCLEOTIDE SEQUENCE [LARGE SCALE GENOMIC DNA]</scope>
    <source>
        <strain evidence="6">BAU-BD-2019</strain>
        <tissue evidence="5">Blood</tissue>
    </source>
</reference>
<organism evidence="5 6">
    <name type="scientific">Labeo rohita</name>
    <name type="common">Indian major carp</name>
    <name type="synonym">Cyprinus rohita</name>
    <dbReference type="NCBI Taxonomy" id="84645"/>
    <lineage>
        <taxon>Eukaryota</taxon>
        <taxon>Metazoa</taxon>
        <taxon>Chordata</taxon>
        <taxon>Craniata</taxon>
        <taxon>Vertebrata</taxon>
        <taxon>Euteleostomi</taxon>
        <taxon>Actinopterygii</taxon>
        <taxon>Neopterygii</taxon>
        <taxon>Teleostei</taxon>
        <taxon>Ostariophysi</taxon>
        <taxon>Cypriniformes</taxon>
        <taxon>Cyprinidae</taxon>
        <taxon>Labeoninae</taxon>
        <taxon>Labeonini</taxon>
        <taxon>Labeo</taxon>
    </lineage>
</organism>
<dbReference type="PANTHER" id="PTHR47510">
    <property type="entry name" value="REVERSE TRANSCRIPTASE DOMAIN-CONTAINING PROTEIN"/>
    <property type="match status" value="1"/>
</dbReference>
<dbReference type="InterPro" id="IPR008405">
    <property type="entry name" value="ApoL"/>
</dbReference>
<dbReference type="PANTHER" id="PTHR47510:SF3">
    <property type="entry name" value="ENDO_EXONUCLEASE_PHOSPHATASE DOMAIN-CONTAINING PROTEIN"/>
    <property type="match status" value="1"/>
</dbReference>
<dbReference type="Pfam" id="PF05461">
    <property type="entry name" value="ApoL"/>
    <property type="match status" value="1"/>
</dbReference>
<dbReference type="InterPro" id="IPR005135">
    <property type="entry name" value="Endo/exonuclease/phosphatase"/>
</dbReference>
<protein>
    <submittedName>
        <fullName evidence="5">Inclusion membrane protein D</fullName>
    </submittedName>
</protein>
<feature type="domain" description="Endonuclease/exonuclease/phosphatase" evidence="4">
    <location>
        <begin position="402"/>
        <end position="555"/>
    </location>
</feature>
<accession>A0ABQ8LM71</accession>
<evidence type="ECO:0000256" key="3">
    <source>
        <dbReference type="SAM" id="MobiDB-lite"/>
    </source>
</evidence>
<gene>
    <name evidence="5" type="ORF">H4Q32_018970</name>
</gene>
<dbReference type="Gene3D" id="3.60.10.10">
    <property type="entry name" value="Endonuclease/exonuclease/phosphatase"/>
    <property type="match status" value="1"/>
</dbReference>
<keyword evidence="2" id="KW-0175">Coiled coil</keyword>
<evidence type="ECO:0000256" key="1">
    <source>
        <dbReference type="ARBA" id="ARBA00010090"/>
    </source>
</evidence>
<evidence type="ECO:0000313" key="5">
    <source>
        <dbReference type="EMBL" id="KAI2650981.1"/>
    </source>
</evidence>
<dbReference type="Proteomes" id="UP000830375">
    <property type="component" value="Unassembled WGS sequence"/>
</dbReference>
<comment type="caution">
    <text evidence="5">The sequence shown here is derived from an EMBL/GenBank/DDBJ whole genome shotgun (WGS) entry which is preliminary data.</text>
</comment>
<evidence type="ECO:0000259" key="4">
    <source>
        <dbReference type="Pfam" id="PF03372"/>
    </source>
</evidence>
<keyword evidence="6" id="KW-1185">Reference proteome</keyword>
<feature type="coiled-coil region" evidence="2">
    <location>
        <begin position="108"/>
        <end position="135"/>
    </location>
</feature>